<reference evidence="1" key="1">
    <citation type="submission" date="2022-05" db="EMBL/GenBank/DDBJ databases">
        <title>Chromosome-level genome of Chaenocephalus aceratus.</title>
        <authorList>
            <person name="Park H."/>
        </authorList>
    </citation>
    <scope>NUCLEOTIDE SEQUENCE</scope>
    <source>
        <strain evidence="1">KU_202001</strain>
    </source>
</reference>
<comment type="caution">
    <text evidence="1">The sequence shown here is derived from an EMBL/GenBank/DDBJ whole genome shotgun (WGS) entry which is preliminary data.</text>
</comment>
<protein>
    <submittedName>
        <fullName evidence="1">Uncharacterized protein</fullName>
    </submittedName>
</protein>
<feature type="non-terminal residue" evidence="1">
    <location>
        <position position="1"/>
    </location>
</feature>
<dbReference type="EMBL" id="CM043806">
    <property type="protein sequence ID" value="KAI4812746.1"/>
    <property type="molecule type" value="Genomic_DNA"/>
</dbReference>
<dbReference type="Proteomes" id="UP001057452">
    <property type="component" value="Chromosome 22"/>
</dbReference>
<keyword evidence="2" id="KW-1185">Reference proteome</keyword>
<sequence>VQWSLGLDVTLSTAVSLLSSFKIRMFSSRSTGQSTCVMLSGWGAQSPPSHAGHAMEQTLHTYGLLSRISNTPLPLNSVISPCVKELQRWRRPVFTLP</sequence>
<name>A0ACB9WHT2_CHAAC</name>
<feature type="non-terminal residue" evidence="1">
    <location>
        <position position="97"/>
    </location>
</feature>
<accession>A0ACB9WHT2</accession>
<proteinExistence type="predicted"/>
<evidence type="ECO:0000313" key="2">
    <source>
        <dbReference type="Proteomes" id="UP001057452"/>
    </source>
</evidence>
<gene>
    <name evidence="1" type="ORF">KUCAC02_024114</name>
</gene>
<organism evidence="1 2">
    <name type="scientific">Chaenocephalus aceratus</name>
    <name type="common">Blackfin icefish</name>
    <name type="synonym">Chaenichthys aceratus</name>
    <dbReference type="NCBI Taxonomy" id="36190"/>
    <lineage>
        <taxon>Eukaryota</taxon>
        <taxon>Metazoa</taxon>
        <taxon>Chordata</taxon>
        <taxon>Craniata</taxon>
        <taxon>Vertebrata</taxon>
        <taxon>Euteleostomi</taxon>
        <taxon>Actinopterygii</taxon>
        <taxon>Neopterygii</taxon>
        <taxon>Teleostei</taxon>
        <taxon>Neoteleostei</taxon>
        <taxon>Acanthomorphata</taxon>
        <taxon>Eupercaria</taxon>
        <taxon>Perciformes</taxon>
        <taxon>Notothenioidei</taxon>
        <taxon>Channichthyidae</taxon>
        <taxon>Chaenocephalus</taxon>
    </lineage>
</organism>
<evidence type="ECO:0000313" key="1">
    <source>
        <dbReference type="EMBL" id="KAI4812746.1"/>
    </source>
</evidence>